<feature type="domain" description="SEC7" evidence="2">
    <location>
        <begin position="1120"/>
        <end position="1316"/>
    </location>
</feature>
<feature type="compositionally biased region" description="Low complexity" evidence="1">
    <location>
        <begin position="231"/>
        <end position="243"/>
    </location>
</feature>
<dbReference type="InterPro" id="IPR000904">
    <property type="entry name" value="Sec7_dom"/>
</dbReference>
<feature type="region of interest" description="Disordered" evidence="1">
    <location>
        <begin position="396"/>
        <end position="507"/>
    </location>
</feature>
<feature type="compositionally biased region" description="Low complexity" evidence="1">
    <location>
        <begin position="625"/>
        <end position="641"/>
    </location>
</feature>
<feature type="compositionally biased region" description="Polar residues" evidence="1">
    <location>
        <begin position="770"/>
        <end position="785"/>
    </location>
</feature>
<accession>A0A5B0QQ35</accession>
<evidence type="ECO:0000256" key="1">
    <source>
        <dbReference type="SAM" id="MobiDB-lite"/>
    </source>
</evidence>
<dbReference type="InterPro" id="IPR035999">
    <property type="entry name" value="Sec7_dom_sf"/>
</dbReference>
<feature type="region of interest" description="Disordered" evidence="1">
    <location>
        <begin position="1529"/>
        <end position="1566"/>
    </location>
</feature>
<feature type="region of interest" description="Disordered" evidence="1">
    <location>
        <begin position="589"/>
        <end position="809"/>
    </location>
</feature>
<dbReference type="OrthoDB" id="2503686at2759"/>
<dbReference type="InterPro" id="IPR011993">
    <property type="entry name" value="PH-like_dom_sf"/>
</dbReference>
<feature type="compositionally biased region" description="Basic residues" evidence="1">
    <location>
        <begin position="736"/>
        <end position="745"/>
    </location>
</feature>
<keyword evidence="4" id="KW-1185">Reference proteome</keyword>
<dbReference type="EMBL" id="VSWC01000014">
    <property type="protein sequence ID" value="KAA1115436.1"/>
    <property type="molecule type" value="Genomic_DNA"/>
</dbReference>
<feature type="region of interest" description="Disordered" evidence="1">
    <location>
        <begin position="1"/>
        <end position="288"/>
    </location>
</feature>
<protein>
    <recommendedName>
        <fullName evidence="2">SEC7 domain-containing protein</fullName>
    </recommendedName>
</protein>
<feature type="compositionally biased region" description="Low complexity" evidence="1">
    <location>
        <begin position="408"/>
        <end position="424"/>
    </location>
</feature>
<feature type="compositionally biased region" description="Low complexity" evidence="1">
    <location>
        <begin position="105"/>
        <end position="136"/>
    </location>
</feature>
<feature type="compositionally biased region" description="Polar residues" evidence="1">
    <location>
        <begin position="875"/>
        <end position="902"/>
    </location>
</feature>
<feature type="compositionally biased region" description="Pro residues" evidence="1">
    <location>
        <begin position="137"/>
        <end position="163"/>
    </location>
</feature>
<gene>
    <name evidence="3" type="ORF">PGT21_036396</name>
</gene>
<feature type="compositionally biased region" description="Polar residues" evidence="1">
    <location>
        <begin position="217"/>
        <end position="229"/>
    </location>
</feature>
<feature type="compositionally biased region" description="Polar residues" evidence="1">
    <location>
        <begin position="599"/>
        <end position="611"/>
    </location>
</feature>
<dbReference type="Proteomes" id="UP000324748">
    <property type="component" value="Unassembled WGS sequence"/>
</dbReference>
<evidence type="ECO:0000259" key="2">
    <source>
        <dbReference type="PROSITE" id="PS50190"/>
    </source>
</evidence>
<reference evidence="3 4" key="1">
    <citation type="submission" date="2019-05" db="EMBL/GenBank/DDBJ databases">
        <title>Emergence of the Ug99 lineage of the wheat stem rust pathogen through somatic hybridization.</title>
        <authorList>
            <person name="Li F."/>
            <person name="Upadhyaya N.M."/>
            <person name="Sperschneider J."/>
            <person name="Matny O."/>
            <person name="Nguyen-Phuc H."/>
            <person name="Mago R."/>
            <person name="Raley C."/>
            <person name="Miller M.E."/>
            <person name="Silverstein K.A.T."/>
            <person name="Henningsen E."/>
            <person name="Hirsch C.D."/>
            <person name="Visser B."/>
            <person name="Pretorius Z.A."/>
            <person name="Steffenson B.J."/>
            <person name="Schwessinger B."/>
            <person name="Dodds P.N."/>
            <person name="Figueroa M."/>
        </authorList>
    </citation>
    <scope>NUCLEOTIDE SEQUENCE [LARGE SCALE GENOMIC DNA]</scope>
    <source>
        <strain evidence="3">21-0</strain>
    </source>
</reference>
<feature type="compositionally biased region" description="Polar residues" evidence="1">
    <location>
        <begin position="83"/>
        <end position="104"/>
    </location>
</feature>
<dbReference type="Gene3D" id="1.10.220.20">
    <property type="match status" value="1"/>
</dbReference>
<evidence type="ECO:0000313" key="4">
    <source>
        <dbReference type="Proteomes" id="UP000324748"/>
    </source>
</evidence>
<feature type="compositionally biased region" description="Low complexity" evidence="1">
    <location>
        <begin position="1"/>
        <end position="37"/>
    </location>
</feature>
<feature type="region of interest" description="Disordered" evidence="1">
    <location>
        <begin position="814"/>
        <end position="833"/>
    </location>
</feature>
<feature type="compositionally biased region" description="Low complexity" evidence="1">
    <location>
        <begin position="708"/>
        <end position="721"/>
    </location>
</feature>
<dbReference type="SMART" id="SM00222">
    <property type="entry name" value="Sec7"/>
    <property type="match status" value="1"/>
</dbReference>
<feature type="compositionally biased region" description="Polar residues" evidence="1">
    <location>
        <begin position="487"/>
        <end position="496"/>
    </location>
</feature>
<feature type="region of interest" description="Disordered" evidence="1">
    <location>
        <begin position="316"/>
        <end position="338"/>
    </location>
</feature>
<dbReference type="GO" id="GO:0032012">
    <property type="term" value="P:regulation of ARF protein signal transduction"/>
    <property type="evidence" value="ECO:0007669"/>
    <property type="project" value="InterPro"/>
</dbReference>
<dbReference type="InterPro" id="IPR023394">
    <property type="entry name" value="Sec7_C_sf"/>
</dbReference>
<feature type="compositionally biased region" description="Low complexity" evidence="1">
    <location>
        <begin position="676"/>
        <end position="699"/>
    </location>
</feature>
<comment type="caution">
    <text evidence="3">The sequence shown here is derived from an EMBL/GenBank/DDBJ whole genome shotgun (WGS) entry which is preliminary data.</text>
</comment>
<proteinExistence type="predicted"/>
<sequence>MSNSPAESTTTASSRTRTPSPTNSFKSSTTTPTTPKQQQPPPIPIPHLLLDRSRLKPVPRQPKPAPIQTPPAFTIPTLRSKLRSTTNPSPHSNNPSQHKPASNRSVSNQSHNNNTSTTPQKTSTETQADQPAAEPQSEPPAEPQPAEPPAEPQPEPPAEPQPEPQAAQSQLEPTVESQPQPPAESTPEAQPQPPAEPQAEPPKAEDAQPDPPAETQPGLSPTVDSQQADISLPSPSEDSPDQPQAHKPSPTEPQPMPDHQQDHHQLTNSLPHTENNPDQIQPWQHQFNRILDSDHSSLERANSAAARLNSLAKLNGLKIPDLPDPPLHPSSDTDNSLPPFLMAKHIEETKKKAGLISPTLPIPQYPLPLPVSLGFSVGPNGRGVPRLSALQRKALEKMANQQDSQDLSTATTSLTRSHTTTGTESPKRLPNPIHSPSTDESHQRQQARSNLIRKLSSRGPNTRLKLSPPLVIPSPADLQADPPSIPNPQLSCSSQPIHPESAFDHPEPLPELITTPTLDTIDHQAQEIIPSVDHLALNTTTIDSVTVDLSRTQTPLLEENTMVLNLPPVVTDHSPAVALRYSLNSLDSQTDPKHAIRTAPTNSHNPTSGSETIIGESKPTVAAQSYPSSSPSHSHPVPESSWLDFSETNSKSFISDSPDLNTEPISETTLAPTPDPVASSPSVRSSIVSRLKARASLSSRIDRSTATGRSPSPGQPQSRQSSIDRGSEVPAERRRSTIHGNHRVSRPSNSSTVQRVRPTANETSQDRARQSYTTLASRVGSPSPSHHTDRPLRPTRAPPITQAHNVVGGRSAISRKSSTDLGPSQFPPTPHLVRTHMPVASAVDLARYNDQKLAPFPALLDSSPPGSPERARSPPRSNLKSSKSQGHSILSSASNFFRSPSRSQDENTSRAANQMVSSPPATVMASPPSYPVRMSRSDEEQEEVVEPARWQSMGDAAGKMNAAAEVSRSATIESNTSSTASMISSQRREQILARLSPFLRPSHPTASPDHRLNDPPRKLLWHQPVLQVVNATSVKDRYLFLFNDILVITKPIIEFEDCKGESVPKLPITLKHSFLTKSVVEIKNLRCVCTNQARRSSTLQDKHPIQSVNDEMSTPEHWFQQAFQEDPSRAIQSHLQSIHLEPTDSEIAKLLIATTDLDRRQLGQFLTSPDRTGILRSYLEQMNLAYMRIEDSLRSVLLSLRLPADPPAIERFLEEFGVVWTTSNPKVGLTPALVTRWTTTMIVLSEHLHDGLTDSMRYVAGFIGFPNDIIKTEVGFVESMVQAEEAFKAQGKPSSSIAAEKLETMLKKSFQSIRRDRLVQARASIEDTEKIKIEVEEEGDSRGSKLPSHIIYQIPSELVTIRIPEADPQFGIKLFGSGLSFEPSFLSFSQSSSASFRIKGKALGVRQVSMIKIGRRAAAYDGLPLDLTVSVERAFMKHTVQVGFLNHMMAKRKYLFSFLGPQPKTDFLDLVDDAQAAAKHHQPFPGQNNGPQAVAKTVALQVLIDSLILNEDLVPMNVNPYASTTVGLKVTHHNKSKKKELEEEKKPASSSTSNHQSNGNGKIRSNSLSETYIHTLGSSEKELHQAIIERRNQAQELHIRKRQQKLLKESLVSNLSGGRVNLNPYSCSNKDAPVGLADENQNIVALKRFIFVGSELIHLCQQNSLVPLVLGFLSMGMVDKNRLITSNTSVHAGQNHHHPHHHQANYFAKNGGRHLANPNAVPSGDLVSDGHSNPNGNGNGYHYQQHQHDYHVI</sequence>
<dbReference type="Pfam" id="PF01369">
    <property type="entry name" value="Sec7"/>
    <property type="match status" value="1"/>
</dbReference>
<feature type="compositionally biased region" description="Pro residues" evidence="1">
    <location>
        <begin position="59"/>
        <end position="69"/>
    </location>
</feature>
<feature type="compositionally biased region" description="Basic and acidic residues" evidence="1">
    <location>
        <begin position="725"/>
        <end position="735"/>
    </location>
</feature>
<feature type="compositionally biased region" description="Pro residues" evidence="1">
    <location>
        <begin position="179"/>
        <end position="200"/>
    </location>
</feature>
<feature type="compositionally biased region" description="Polar residues" evidence="1">
    <location>
        <begin position="266"/>
        <end position="287"/>
    </location>
</feature>
<dbReference type="GO" id="GO:0005085">
    <property type="term" value="F:guanyl-nucleotide exchange factor activity"/>
    <property type="evidence" value="ECO:0007669"/>
    <property type="project" value="InterPro"/>
</dbReference>
<dbReference type="SUPFAM" id="SSF48425">
    <property type="entry name" value="Sec7 domain"/>
    <property type="match status" value="1"/>
</dbReference>
<feature type="region of interest" description="Disordered" evidence="1">
    <location>
        <begin position="856"/>
        <end position="940"/>
    </location>
</feature>
<feature type="compositionally biased region" description="Polar residues" evidence="1">
    <location>
        <begin position="909"/>
        <end position="920"/>
    </location>
</feature>
<organism evidence="3 4">
    <name type="scientific">Puccinia graminis f. sp. tritici</name>
    <dbReference type="NCBI Taxonomy" id="56615"/>
    <lineage>
        <taxon>Eukaryota</taxon>
        <taxon>Fungi</taxon>
        <taxon>Dikarya</taxon>
        <taxon>Basidiomycota</taxon>
        <taxon>Pucciniomycotina</taxon>
        <taxon>Pucciniomycetes</taxon>
        <taxon>Pucciniales</taxon>
        <taxon>Pucciniaceae</taxon>
        <taxon>Puccinia</taxon>
    </lineage>
</organism>
<dbReference type="PROSITE" id="PS50190">
    <property type="entry name" value="SEC7"/>
    <property type="match status" value="1"/>
</dbReference>
<evidence type="ECO:0000313" key="3">
    <source>
        <dbReference type="EMBL" id="KAA1115436.1"/>
    </source>
</evidence>
<dbReference type="Gene3D" id="2.30.29.30">
    <property type="entry name" value="Pleckstrin-homology domain (PH domain)/Phosphotyrosine-binding domain (PTB)"/>
    <property type="match status" value="1"/>
</dbReference>
<feature type="compositionally biased region" description="Polar residues" evidence="1">
    <location>
        <begin position="646"/>
        <end position="671"/>
    </location>
</feature>
<feature type="compositionally biased region" description="Polar residues" evidence="1">
    <location>
        <begin position="1552"/>
        <end position="1566"/>
    </location>
</feature>
<name>A0A5B0QQ35_PUCGR</name>
<dbReference type="Gene3D" id="1.10.1000.11">
    <property type="entry name" value="Arf Nucleotide-binding Site Opener,domain 2"/>
    <property type="match status" value="1"/>
</dbReference>